<evidence type="ECO:0000256" key="1">
    <source>
        <dbReference type="SAM" id="Phobius"/>
    </source>
</evidence>
<evidence type="ECO:0000313" key="4">
    <source>
        <dbReference type="Proteomes" id="UP001174677"/>
    </source>
</evidence>
<sequence length="450" mass="50184">MASSEATKEEEEEEEGFDQLLTALLATVMTKLNALLPNPYLSSLKVDCACLDDSAFNLLVQPLLQELYLHNVQMLVGNCFMRLGEKRGLAIHISNLEELLSGCTQLEVRVIVARDFAVAWTITHQRLILMFDVLLFLHHNFARAWALASEKLTSLKIGYVSSVMVTELLSPRVGPHQSMNHIRPSILPSIQKLKLLVDYITDTMVGTISKVNDLSILLMADKCANIESICLNGFFLRWCNLLTNHAIENLVSNTHLKVLDLRYCKSLGDEVVRAISTLSELKSLLLDGSDICDSGLSYLKGRVIGSSKLELQELDISNLPNLSDNGVLYLAKSGVPISALRMRQCPLISDISIMALALMRVDVDHGHGSSLRLIPYFLRLRWLGVTGNVNRDIVDALARNRPFLHMAIHAEELGIDYFLAFLCFIMLAKVMGLVAFGVQQIVHTHCFIKK</sequence>
<dbReference type="InterPro" id="IPR032675">
    <property type="entry name" value="LRR_dom_sf"/>
</dbReference>
<feature type="domain" description="F-box/LRR-repeat protein 15-like leucin rich repeat" evidence="2">
    <location>
        <begin position="33"/>
        <end position="209"/>
    </location>
</feature>
<dbReference type="PANTHER" id="PTHR13318:SF95">
    <property type="entry name" value="F-BOX PROTEIN YLR352W"/>
    <property type="match status" value="1"/>
</dbReference>
<evidence type="ECO:0000259" key="2">
    <source>
        <dbReference type="Pfam" id="PF25372"/>
    </source>
</evidence>
<dbReference type="EMBL" id="JARPOI010000019">
    <property type="protein sequence ID" value="KAJ9132683.1"/>
    <property type="molecule type" value="Genomic_DNA"/>
</dbReference>
<dbReference type="Proteomes" id="UP001174677">
    <property type="component" value="Unassembled WGS sequence"/>
</dbReference>
<organism evidence="3 4">
    <name type="scientific">Hevea brasiliensis</name>
    <name type="common">Para rubber tree</name>
    <name type="synonym">Siphonia brasiliensis</name>
    <dbReference type="NCBI Taxonomy" id="3981"/>
    <lineage>
        <taxon>Eukaryota</taxon>
        <taxon>Viridiplantae</taxon>
        <taxon>Streptophyta</taxon>
        <taxon>Embryophyta</taxon>
        <taxon>Tracheophyta</taxon>
        <taxon>Spermatophyta</taxon>
        <taxon>Magnoliopsida</taxon>
        <taxon>eudicotyledons</taxon>
        <taxon>Gunneridae</taxon>
        <taxon>Pentapetalae</taxon>
        <taxon>rosids</taxon>
        <taxon>fabids</taxon>
        <taxon>Malpighiales</taxon>
        <taxon>Euphorbiaceae</taxon>
        <taxon>Crotonoideae</taxon>
        <taxon>Micrandreae</taxon>
        <taxon>Hevea</taxon>
    </lineage>
</organism>
<feature type="transmembrane region" description="Helical" evidence="1">
    <location>
        <begin position="417"/>
        <end position="442"/>
    </location>
</feature>
<feature type="domain" description="F-box/LRR-repeat protein 15-like leucin rich repeat" evidence="2">
    <location>
        <begin position="311"/>
        <end position="414"/>
    </location>
</feature>
<dbReference type="PANTHER" id="PTHR13318">
    <property type="entry name" value="PARTNER OF PAIRED, ISOFORM B-RELATED"/>
    <property type="match status" value="1"/>
</dbReference>
<reference evidence="3 4" key="1">
    <citation type="journal article" date="2023" name="Plant Biotechnol. J.">
        <title>Chromosome-level wild Hevea brasiliensis genome provides new tools for genomic-assisted breeding and valuable loci to elevate rubber yield.</title>
        <authorList>
            <person name="Cheng H."/>
            <person name="Song X."/>
            <person name="Hu Y."/>
            <person name="Wu T."/>
            <person name="Yang Q."/>
            <person name="An Z."/>
            <person name="Feng S."/>
            <person name="Deng Z."/>
            <person name="Wu W."/>
            <person name="Zeng X."/>
            <person name="Tu M."/>
            <person name="Wang X."/>
            <person name="Huang H."/>
        </authorList>
    </citation>
    <scope>NUCLEOTIDE SEQUENCE [LARGE SCALE GENOMIC DNA]</scope>
    <source>
        <strain evidence="3">MT/VB/25A 57/8</strain>
    </source>
</reference>
<dbReference type="InterPro" id="IPR006553">
    <property type="entry name" value="Leu-rich_rpt_Cys-con_subtyp"/>
</dbReference>
<gene>
    <name evidence="3" type="ORF">P3X46_033523</name>
</gene>
<keyword evidence="1" id="KW-0812">Transmembrane</keyword>
<protein>
    <recommendedName>
        <fullName evidence="2">F-box/LRR-repeat protein 15-like leucin rich repeat domain-containing protein</fullName>
    </recommendedName>
</protein>
<keyword evidence="1" id="KW-1133">Transmembrane helix</keyword>
<dbReference type="SMART" id="SM00367">
    <property type="entry name" value="LRR_CC"/>
    <property type="match status" value="4"/>
</dbReference>
<keyword evidence="1" id="KW-0472">Membrane</keyword>
<evidence type="ECO:0000313" key="3">
    <source>
        <dbReference type="EMBL" id="KAJ9132683.1"/>
    </source>
</evidence>
<accession>A0ABQ9KBH6</accession>
<dbReference type="InterPro" id="IPR057207">
    <property type="entry name" value="FBXL15_LRR"/>
</dbReference>
<dbReference type="Gene3D" id="3.80.10.10">
    <property type="entry name" value="Ribonuclease Inhibitor"/>
    <property type="match status" value="1"/>
</dbReference>
<dbReference type="SUPFAM" id="SSF52047">
    <property type="entry name" value="RNI-like"/>
    <property type="match status" value="1"/>
</dbReference>
<name>A0ABQ9KBH6_HEVBR</name>
<dbReference type="Pfam" id="PF25372">
    <property type="entry name" value="DUF7885"/>
    <property type="match status" value="3"/>
</dbReference>
<keyword evidence="4" id="KW-1185">Reference proteome</keyword>
<proteinExistence type="predicted"/>
<comment type="caution">
    <text evidence="3">The sequence shown here is derived from an EMBL/GenBank/DDBJ whole genome shotgun (WGS) entry which is preliminary data.</text>
</comment>
<feature type="domain" description="F-box/LRR-repeat protein 15-like leucin rich repeat" evidence="2">
    <location>
        <begin position="238"/>
        <end position="300"/>
    </location>
</feature>